<reference evidence="1" key="1">
    <citation type="submission" date="2021-04" db="EMBL/GenBank/DDBJ databases">
        <title>Phylogenetic analysis of Acidobacteriaceae.</title>
        <authorList>
            <person name="Qiu L."/>
            <person name="Zhang Q."/>
        </authorList>
    </citation>
    <scope>NUCLEOTIDE SEQUENCE</scope>
    <source>
        <strain evidence="1">DSM 25168</strain>
    </source>
</reference>
<gene>
    <name evidence="1" type="ORF">MOP44_01690</name>
</gene>
<keyword evidence="2" id="KW-1185">Reference proteome</keyword>
<name>A0A9J7BPH6_9BACT</name>
<dbReference type="Proteomes" id="UP001059380">
    <property type="component" value="Chromosome"/>
</dbReference>
<dbReference type="RefSeq" id="WP_260794166.1">
    <property type="nucleotide sequence ID" value="NZ_CP093313.1"/>
</dbReference>
<dbReference type="KEGG" id="orp:MOP44_01690"/>
<dbReference type="AlphaFoldDB" id="A0A9J7BPH6"/>
<evidence type="ECO:0000313" key="2">
    <source>
        <dbReference type="Proteomes" id="UP001059380"/>
    </source>
</evidence>
<dbReference type="EMBL" id="CP093313">
    <property type="protein sequence ID" value="UWZ84659.1"/>
    <property type="molecule type" value="Genomic_DNA"/>
</dbReference>
<evidence type="ECO:0000313" key="1">
    <source>
        <dbReference type="EMBL" id="UWZ84659.1"/>
    </source>
</evidence>
<proteinExistence type="predicted"/>
<accession>A0A9J7BPH6</accession>
<sequence>MLITGTTFNGANVIALPCDVVPRVTAPSSIEWDDHEAVSASVSPFDASTQTYDWMQSWWEGQVSFPPMDRWSHDAWKAFLRACRGPLNVFMLGDPKAKRPKGAAAFKAGTPVVNGSGQTGYTLSTRGWTASIKSMLQFHDYIQIGNRLYSVMDVVDVASDGTATLPIWPPLRDLPADGAAIITHNCRGMFRLVNNSGNKDSVNVGNYGLSGFAIREAI</sequence>
<organism evidence="1 2">
    <name type="scientific">Occallatibacter riparius</name>
    <dbReference type="NCBI Taxonomy" id="1002689"/>
    <lineage>
        <taxon>Bacteria</taxon>
        <taxon>Pseudomonadati</taxon>
        <taxon>Acidobacteriota</taxon>
        <taxon>Terriglobia</taxon>
        <taxon>Terriglobales</taxon>
        <taxon>Acidobacteriaceae</taxon>
        <taxon>Occallatibacter</taxon>
    </lineage>
</organism>
<protein>
    <submittedName>
        <fullName evidence="1">Uncharacterized protein</fullName>
    </submittedName>
</protein>